<sequence>MEQLTDAILHQVITPRPADSHKGNYGRCVLIGGARQYGGAILMAAEACVQAGAGLTTVVTAKENHGPLHTRRPEAMAVDWLDFALTESVIETADVLLIGPGLGDSERVRKLLAFVLQKRQPDQWLVIDGSAITILAEAAGGNLIKLRQLLGFPETVVFTPHQMEWQRLSGIPITQQTSRATKAFTKELGATVIAKSHRTTIFAADGFCARNPHGTPAMATGGTGDTLAGIITAFLAQFPQNGKTIAAAVYLHSLIADDLAESRYVVLPTEISGALPLWMKHFEYD</sequence>
<dbReference type="EMBL" id="MAEI02000001">
    <property type="protein sequence ID" value="MEO1783014.1"/>
    <property type="molecule type" value="Genomic_DNA"/>
</dbReference>
<comment type="similarity">
    <text evidence="6">Belongs to the NnrD/CARKD family.</text>
</comment>
<comment type="subunit">
    <text evidence="6">Homotetramer.</text>
</comment>
<dbReference type="InterPro" id="IPR029056">
    <property type="entry name" value="Ribokinase-like"/>
</dbReference>
<feature type="binding site" evidence="6">
    <location>
        <position position="161"/>
    </location>
    <ligand>
        <name>(6S)-NADPHX</name>
        <dbReference type="ChEBI" id="CHEBI:64076"/>
    </ligand>
</feature>
<accession>A0ABV0F4M1</accession>
<dbReference type="Proteomes" id="UP001429357">
    <property type="component" value="Unassembled WGS sequence"/>
</dbReference>
<name>A0ABV0F4M1_9ENTE</name>
<keyword evidence="2 6" id="KW-0067">ATP-binding</keyword>
<organism evidence="8 9">
    <name type="scientific">Enterococcus diestrammenae</name>
    <dbReference type="NCBI Taxonomy" id="1155073"/>
    <lineage>
        <taxon>Bacteria</taxon>
        <taxon>Bacillati</taxon>
        <taxon>Bacillota</taxon>
        <taxon>Bacilli</taxon>
        <taxon>Lactobacillales</taxon>
        <taxon>Enterococcaceae</taxon>
        <taxon>Enterococcus</taxon>
    </lineage>
</organism>
<comment type="catalytic activity">
    <reaction evidence="6">
        <text>(6S)-NADHX + ADP = AMP + phosphate + NADH + H(+)</text>
        <dbReference type="Rhea" id="RHEA:32223"/>
        <dbReference type="ChEBI" id="CHEBI:15378"/>
        <dbReference type="ChEBI" id="CHEBI:43474"/>
        <dbReference type="ChEBI" id="CHEBI:57945"/>
        <dbReference type="ChEBI" id="CHEBI:64074"/>
        <dbReference type="ChEBI" id="CHEBI:456215"/>
        <dbReference type="ChEBI" id="CHEBI:456216"/>
        <dbReference type="EC" id="4.2.1.136"/>
    </reaction>
</comment>
<evidence type="ECO:0000313" key="8">
    <source>
        <dbReference type="EMBL" id="MEO1783014.1"/>
    </source>
</evidence>
<dbReference type="RefSeq" id="WP_161870355.1">
    <property type="nucleotide sequence ID" value="NZ_MAEI02000001.1"/>
</dbReference>
<keyword evidence="3 6" id="KW-0521">NADP</keyword>
<evidence type="ECO:0000256" key="2">
    <source>
        <dbReference type="ARBA" id="ARBA00022840"/>
    </source>
</evidence>
<feature type="binding site" evidence="6">
    <location>
        <position position="40"/>
    </location>
    <ligand>
        <name>(6S)-NADPHX</name>
        <dbReference type="ChEBI" id="CHEBI:64076"/>
    </ligand>
</feature>
<dbReference type="Gene3D" id="3.40.1190.20">
    <property type="match status" value="1"/>
</dbReference>
<reference evidence="8" key="1">
    <citation type="submission" date="2016-06" db="EMBL/GenBank/DDBJ databases">
        <authorList>
            <person name="Van Tyne D."/>
        </authorList>
    </citation>
    <scope>NUCLEOTIDE SEQUENCE</scope>
    <source>
        <strain evidence="8">JM9A</strain>
    </source>
</reference>
<dbReference type="PANTHER" id="PTHR12592">
    <property type="entry name" value="ATP-DEPENDENT (S)-NAD(P)H-HYDRATE DEHYDRATASE FAMILY MEMBER"/>
    <property type="match status" value="1"/>
</dbReference>
<comment type="caution">
    <text evidence="8">The sequence shown here is derived from an EMBL/GenBank/DDBJ whole genome shotgun (WGS) entry which is preliminary data.</text>
</comment>
<dbReference type="HAMAP" id="MF_01965">
    <property type="entry name" value="NADHX_dehydratase"/>
    <property type="match status" value="1"/>
</dbReference>
<evidence type="ECO:0000256" key="5">
    <source>
        <dbReference type="ARBA" id="ARBA00023239"/>
    </source>
</evidence>
<keyword evidence="9" id="KW-1185">Reference proteome</keyword>
<dbReference type="NCBIfam" id="TIGR00196">
    <property type="entry name" value="yjeF_cterm"/>
    <property type="match status" value="1"/>
</dbReference>
<proteinExistence type="inferred from homology"/>
<dbReference type="PROSITE" id="PS51383">
    <property type="entry name" value="YJEF_C_3"/>
    <property type="match status" value="1"/>
</dbReference>
<evidence type="ECO:0000313" key="9">
    <source>
        <dbReference type="Proteomes" id="UP001429357"/>
    </source>
</evidence>
<gene>
    <name evidence="6" type="primary">nnrD</name>
    <name evidence="8" type="ORF">BAU18_002632</name>
</gene>
<comment type="cofactor">
    <cofactor evidence="6">
        <name>Mg(2+)</name>
        <dbReference type="ChEBI" id="CHEBI:18420"/>
    </cofactor>
</comment>
<dbReference type="CDD" id="cd01171">
    <property type="entry name" value="YXKO-related"/>
    <property type="match status" value="1"/>
</dbReference>
<keyword evidence="4 6" id="KW-0520">NAD</keyword>
<evidence type="ECO:0000256" key="6">
    <source>
        <dbReference type="HAMAP-Rule" id="MF_01965"/>
    </source>
</evidence>
<comment type="catalytic activity">
    <reaction evidence="6">
        <text>(6S)-NADPHX + ADP = AMP + phosphate + NADPH + H(+)</text>
        <dbReference type="Rhea" id="RHEA:32235"/>
        <dbReference type="ChEBI" id="CHEBI:15378"/>
        <dbReference type="ChEBI" id="CHEBI:43474"/>
        <dbReference type="ChEBI" id="CHEBI:57783"/>
        <dbReference type="ChEBI" id="CHEBI:64076"/>
        <dbReference type="ChEBI" id="CHEBI:456215"/>
        <dbReference type="ChEBI" id="CHEBI:456216"/>
        <dbReference type="EC" id="4.2.1.136"/>
    </reaction>
</comment>
<reference evidence="8" key="2">
    <citation type="submission" date="2024-02" db="EMBL/GenBank/DDBJ databases">
        <title>The Genome Sequence of Enterococcus diestrammenae JM9A.</title>
        <authorList>
            <person name="Earl A."/>
            <person name="Manson A."/>
            <person name="Gilmore M."/>
            <person name="Sanders J."/>
            <person name="Shea T."/>
            <person name="Howe W."/>
            <person name="Livny J."/>
            <person name="Cuomo C."/>
            <person name="Neafsey D."/>
            <person name="Birren B."/>
        </authorList>
    </citation>
    <scope>NUCLEOTIDE SEQUENCE</scope>
    <source>
        <strain evidence="8">JM9A</strain>
    </source>
</reference>
<dbReference type="PANTHER" id="PTHR12592:SF0">
    <property type="entry name" value="ATP-DEPENDENT (S)-NAD(P)H-HYDRATE DEHYDRATASE"/>
    <property type="match status" value="1"/>
</dbReference>
<feature type="binding site" evidence="6">
    <location>
        <begin position="195"/>
        <end position="199"/>
    </location>
    <ligand>
        <name>AMP</name>
        <dbReference type="ChEBI" id="CHEBI:456215"/>
    </ligand>
</feature>
<feature type="binding site" evidence="6">
    <location>
        <position position="224"/>
    </location>
    <ligand>
        <name>AMP</name>
        <dbReference type="ChEBI" id="CHEBI:456215"/>
    </ligand>
</feature>
<evidence type="ECO:0000256" key="4">
    <source>
        <dbReference type="ARBA" id="ARBA00023027"/>
    </source>
</evidence>
<feature type="binding site" evidence="6">
    <location>
        <position position="225"/>
    </location>
    <ligand>
        <name>(6S)-NADPHX</name>
        <dbReference type="ChEBI" id="CHEBI:64076"/>
    </ligand>
</feature>
<dbReference type="PROSITE" id="PS01050">
    <property type="entry name" value="YJEF_C_2"/>
    <property type="match status" value="1"/>
</dbReference>
<dbReference type="InterPro" id="IPR017953">
    <property type="entry name" value="Carbohydrate_kinase_pred_CS"/>
</dbReference>
<evidence type="ECO:0000256" key="3">
    <source>
        <dbReference type="ARBA" id="ARBA00022857"/>
    </source>
</evidence>
<evidence type="ECO:0000259" key="7">
    <source>
        <dbReference type="PROSITE" id="PS51383"/>
    </source>
</evidence>
<dbReference type="SUPFAM" id="SSF53613">
    <property type="entry name" value="Ribokinase-like"/>
    <property type="match status" value="1"/>
</dbReference>
<dbReference type="EC" id="4.2.1.136" evidence="6"/>
<comment type="function">
    <text evidence="6">Catalyzes the dehydration of the S-form of NAD(P)HX at the expense of ADP, which is converted to AMP. Together with NAD(P)HX epimerase, which catalyzes the epimerization of the S- and R-forms, the enzyme allows the repair of both epimers of NAD(P)HX, a damaged form of NAD(P)H that is a result of enzymatic or heat-dependent hydration.</text>
</comment>
<feature type="binding site" evidence="6">
    <location>
        <position position="101"/>
    </location>
    <ligand>
        <name>(6S)-NADPHX</name>
        <dbReference type="ChEBI" id="CHEBI:64076"/>
    </ligand>
</feature>
<protein>
    <recommendedName>
        <fullName evidence="6">ADP-dependent (S)-NAD(P)H-hydrate dehydratase</fullName>
        <ecNumber evidence="6">4.2.1.136</ecNumber>
    </recommendedName>
    <alternativeName>
        <fullName evidence="6">ADP-dependent NAD(P)HX dehydratase</fullName>
    </alternativeName>
</protein>
<keyword evidence="5 6" id="KW-0456">Lyase</keyword>
<dbReference type="Pfam" id="PF01256">
    <property type="entry name" value="Carb_kinase"/>
    <property type="match status" value="1"/>
</dbReference>
<dbReference type="InterPro" id="IPR000631">
    <property type="entry name" value="CARKD"/>
</dbReference>
<feature type="domain" description="YjeF C-terminal" evidence="7">
    <location>
        <begin position="5"/>
        <end position="282"/>
    </location>
</feature>
<evidence type="ECO:0000256" key="1">
    <source>
        <dbReference type="ARBA" id="ARBA00022741"/>
    </source>
</evidence>
<keyword evidence="1 6" id="KW-0547">Nucleotide-binding</keyword>